<dbReference type="InterPro" id="IPR043428">
    <property type="entry name" value="LivM-like"/>
</dbReference>
<keyword evidence="8" id="KW-1185">Reference proteome</keyword>
<accession>A0ABS6WN74</accession>
<evidence type="ECO:0000256" key="1">
    <source>
        <dbReference type="ARBA" id="ARBA00004651"/>
    </source>
</evidence>
<feature type="transmembrane region" description="Helical" evidence="6">
    <location>
        <begin position="17"/>
        <end position="38"/>
    </location>
</feature>
<dbReference type="PANTHER" id="PTHR30482:SF17">
    <property type="entry name" value="ABC TRANSPORTER ATP-BINDING PROTEIN"/>
    <property type="match status" value="1"/>
</dbReference>
<evidence type="ECO:0000256" key="4">
    <source>
        <dbReference type="ARBA" id="ARBA00022989"/>
    </source>
</evidence>
<evidence type="ECO:0000256" key="5">
    <source>
        <dbReference type="ARBA" id="ARBA00023136"/>
    </source>
</evidence>
<feature type="transmembrane region" description="Helical" evidence="6">
    <location>
        <begin position="93"/>
        <end position="112"/>
    </location>
</feature>
<comment type="subcellular location">
    <subcellularLocation>
        <location evidence="1">Cell membrane</location>
        <topology evidence="1">Multi-pass membrane protein</topology>
    </subcellularLocation>
</comment>
<feature type="transmembrane region" description="Helical" evidence="6">
    <location>
        <begin position="254"/>
        <end position="279"/>
    </location>
</feature>
<feature type="transmembrane region" description="Helical" evidence="6">
    <location>
        <begin position="45"/>
        <end position="73"/>
    </location>
</feature>
<reference evidence="7" key="1">
    <citation type="submission" date="2021-07" db="EMBL/GenBank/DDBJ databases">
        <title>Pseudohoeflea marina sp. nov. a polyhydroxyalcanoate-producing bacterium.</title>
        <authorList>
            <person name="Zheng W."/>
            <person name="Yu S."/>
            <person name="Huang Y."/>
        </authorList>
    </citation>
    <scope>NUCLEOTIDE SEQUENCE</scope>
    <source>
        <strain evidence="7">DP4N28-3</strain>
    </source>
</reference>
<evidence type="ECO:0000313" key="8">
    <source>
        <dbReference type="Proteomes" id="UP001430804"/>
    </source>
</evidence>
<keyword evidence="4 6" id="KW-1133">Transmembrane helix</keyword>
<feature type="transmembrane region" description="Helical" evidence="6">
    <location>
        <begin position="167"/>
        <end position="184"/>
    </location>
</feature>
<evidence type="ECO:0000256" key="3">
    <source>
        <dbReference type="ARBA" id="ARBA00022692"/>
    </source>
</evidence>
<proteinExistence type="predicted"/>
<dbReference type="InterPro" id="IPR001851">
    <property type="entry name" value="ABC_transp_permease"/>
</dbReference>
<evidence type="ECO:0000256" key="2">
    <source>
        <dbReference type="ARBA" id="ARBA00022475"/>
    </source>
</evidence>
<dbReference type="Pfam" id="PF02653">
    <property type="entry name" value="BPD_transp_2"/>
    <property type="match status" value="1"/>
</dbReference>
<feature type="transmembrane region" description="Helical" evidence="6">
    <location>
        <begin position="119"/>
        <end position="136"/>
    </location>
</feature>
<dbReference type="EMBL" id="JAHWQX010000002">
    <property type="protein sequence ID" value="MBW3097411.1"/>
    <property type="molecule type" value="Genomic_DNA"/>
</dbReference>
<dbReference type="CDD" id="cd06581">
    <property type="entry name" value="TM_PBP1_LivM_like"/>
    <property type="match status" value="1"/>
</dbReference>
<dbReference type="PANTHER" id="PTHR30482">
    <property type="entry name" value="HIGH-AFFINITY BRANCHED-CHAIN AMINO ACID TRANSPORT SYSTEM PERMEASE"/>
    <property type="match status" value="1"/>
</dbReference>
<evidence type="ECO:0000313" key="7">
    <source>
        <dbReference type="EMBL" id="MBW3097411.1"/>
    </source>
</evidence>
<feature type="transmembrane region" description="Helical" evidence="6">
    <location>
        <begin position="217"/>
        <end position="242"/>
    </location>
</feature>
<keyword evidence="2" id="KW-1003">Cell membrane</keyword>
<evidence type="ECO:0000256" key="6">
    <source>
        <dbReference type="SAM" id="Phobius"/>
    </source>
</evidence>
<keyword evidence="3 6" id="KW-0812">Transmembrane</keyword>
<organism evidence="7 8">
    <name type="scientific">Pseudohoeflea coraliihabitans</name>
    <dbReference type="NCBI Taxonomy" id="2860393"/>
    <lineage>
        <taxon>Bacteria</taxon>
        <taxon>Pseudomonadati</taxon>
        <taxon>Pseudomonadota</taxon>
        <taxon>Alphaproteobacteria</taxon>
        <taxon>Hyphomicrobiales</taxon>
        <taxon>Rhizobiaceae</taxon>
        <taxon>Pseudohoeflea</taxon>
    </lineage>
</organism>
<name>A0ABS6WN74_9HYPH</name>
<keyword evidence="5 6" id="KW-0472">Membrane</keyword>
<protein>
    <submittedName>
        <fullName evidence="7">Branched-chain amino acid ABC transporter permease</fullName>
    </submittedName>
</protein>
<dbReference type="Proteomes" id="UP001430804">
    <property type="component" value="Unassembled WGS sequence"/>
</dbReference>
<feature type="transmembrane region" description="Helical" evidence="6">
    <location>
        <begin position="286"/>
        <end position="305"/>
    </location>
</feature>
<comment type="caution">
    <text evidence="7">The sequence shown here is derived from an EMBL/GenBank/DDBJ whole genome shotgun (WGS) entry which is preliminary data.</text>
</comment>
<sequence length="326" mass="34764">MSTLLQNVVVATVERRWIAGFAAVAIAVALLLAPHLVYPLFLINILCFILFASALNLVLGYAGLLSLGHAAFFGGAAYVTAHAAKVWEMPFEVAVLLGTAFAGLLGLVFGLIGIRRYGIYFAMITLALAQMIYFLAVQMPFTGGEDGIQAVPRGTFLGIVDLNDIAAMYYVVLGATVAGILFLWRTLHSPFGHILAAIRENEPRAISLGLDVARYKLIAFVLSATLSGLAGSLKVIAFQLASLSNVSWHLSGEVVLMTLIGGMGTFVGPIIGSAFVVTLEHMLATSGLPISLVVGVIFMGCVMLFRRGVYGETRARLKAIVERDRA</sequence>
<gene>
    <name evidence="7" type="ORF">KY465_08970</name>
</gene>